<proteinExistence type="predicted"/>
<sequence>MNTQPTSPTPPDDTPTAAMDAQVGQRVRATRIARGLSLKEVSAKSGLSIGLLSQVERGISSPSVRVLGALSGAMNVAISHFFPDPPESARDPDSPIIRQNQRPAVTFWRTGIAKSVLTPHGRGNMDLVLYTIIIEPNGTTGDEPFTHDGEEAGVVLEGTLDLHIGDQEYVLNEGDGFRFSSATPHRFFNSTKRPTKVMWVNCRESAV</sequence>
<name>A0A0M7GPP0_9BORD</name>
<dbReference type="PANTHER" id="PTHR46797">
    <property type="entry name" value="HTH-TYPE TRANSCRIPTIONAL REGULATOR"/>
    <property type="match status" value="1"/>
</dbReference>
<dbReference type="InterPro" id="IPR001387">
    <property type="entry name" value="Cro/C1-type_HTH"/>
</dbReference>
<dbReference type="CDD" id="cd00093">
    <property type="entry name" value="HTH_XRE"/>
    <property type="match status" value="1"/>
</dbReference>
<feature type="domain" description="HTH cro/C1-type" evidence="3">
    <location>
        <begin position="27"/>
        <end position="81"/>
    </location>
</feature>
<protein>
    <submittedName>
        <fullName evidence="4">HTH-type transcriptional regulator PuuR</fullName>
    </submittedName>
</protein>
<keyword evidence="1" id="KW-0238">DNA-binding</keyword>
<dbReference type="SUPFAM" id="SSF47413">
    <property type="entry name" value="lambda repressor-like DNA-binding domains"/>
    <property type="match status" value="1"/>
</dbReference>
<organism evidence="4 5">
    <name type="scientific">Bordetella pseudohinzii</name>
    <dbReference type="NCBI Taxonomy" id="1331258"/>
    <lineage>
        <taxon>Bacteria</taxon>
        <taxon>Pseudomonadati</taxon>
        <taxon>Pseudomonadota</taxon>
        <taxon>Betaproteobacteria</taxon>
        <taxon>Burkholderiales</taxon>
        <taxon>Alcaligenaceae</taxon>
        <taxon>Bordetella</taxon>
    </lineage>
</organism>
<dbReference type="SUPFAM" id="SSF51182">
    <property type="entry name" value="RmlC-like cupins"/>
    <property type="match status" value="1"/>
</dbReference>
<evidence type="ECO:0000259" key="3">
    <source>
        <dbReference type="PROSITE" id="PS50943"/>
    </source>
</evidence>
<dbReference type="InterPro" id="IPR014710">
    <property type="entry name" value="RmlC-like_jellyroll"/>
</dbReference>
<dbReference type="Pfam" id="PF01381">
    <property type="entry name" value="HTH_3"/>
    <property type="match status" value="1"/>
</dbReference>
<evidence type="ECO:0000256" key="1">
    <source>
        <dbReference type="ARBA" id="ARBA00023125"/>
    </source>
</evidence>
<dbReference type="InterPro" id="IPR011051">
    <property type="entry name" value="RmlC_Cupin_sf"/>
</dbReference>
<dbReference type="InterPro" id="IPR013096">
    <property type="entry name" value="Cupin_2"/>
</dbReference>
<reference evidence="4 5" key="1">
    <citation type="submission" date="2015-09" db="EMBL/GenBank/DDBJ databases">
        <authorList>
            <person name="Jackson K.R."/>
            <person name="Lunt B.L."/>
            <person name="Fisher J.N.B."/>
            <person name="Gardner A.V."/>
            <person name="Bailey M.E."/>
            <person name="Deus L.M."/>
            <person name="Earl A.S."/>
            <person name="Gibby P.D."/>
            <person name="Hartmann K.A."/>
            <person name="Liu J.E."/>
            <person name="Manci A.M."/>
            <person name="Nielsen D.A."/>
            <person name="Solomon M.B."/>
            <person name="Breakwell D.P."/>
            <person name="Burnett S.H."/>
            <person name="Grose J.H."/>
        </authorList>
    </citation>
    <scope>NUCLEOTIDE SEQUENCE [LARGE SCALE GENOMIC DNA]</scope>
    <source>
        <strain evidence="4 5">2789STDY5608636</strain>
    </source>
</reference>
<dbReference type="GO" id="GO:0005829">
    <property type="term" value="C:cytosol"/>
    <property type="evidence" value="ECO:0007669"/>
    <property type="project" value="TreeGrafter"/>
</dbReference>
<dbReference type="InterPro" id="IPR050807">
    <property type="entry name" value="TransReg_Diox_bact_type"/>
</dbReference>
<dbReference type="InterPro" id="IPR010982">
    <property type="entry name" value="Lambda_DNA-bd_dom_sf"/>
</dbReference>
<dbReference type="PANTHER" id="PTHR46797:SF2">
    <property type="entry name" value="TRANSCRIPTIONAL REGULATOR"/>
    <property type="match status" value="1"/>
</dbReference>
<dbReference type="Proteomes" id="UP000053096">
    <property type="component" value="Unassembled WGS sequence"/>
</dbReference>
<dbReference type="RefSeq" id="WP_197085660.1">
    <property type="nucleotide sequence ID" value="NZ_CAJGUP010000238.1"/>
</dbReference>
<dbReference type="GO" id="GO:0003677">
    <property type="term" value="F:DNA binding"/>
    <property type="evidence" value="ECO:0007669"/>
    <property type="project" value="UniProtKB-KW"/>
</dbReference>
<dbReference type="Pfam" id="PF07883">
    <property type="entry name" value="Cupin_2"/>
    <property type="match status" value="1"/>
</dbReference>
<dbReference type="Gene3D" id="1.10.260.40">
    <property type="entry name" value="lambda repressor-like DNA-binding domains"/>
    <property type="match status" value="1"/>
</dbReference>
<dbReference type="PROSITE" id="PS50943">
    <property type="entry name" value="HTH_CROC1"/>
    <property type="match status" value="1"/>
</dbReference>
<evidence type="ECO:0000256" key="2">
    <source>
        <dbReference type="SAM" id="MobiDB-lite"/>
    </source>
</evidence>
<dbReference type="Gene3D" id="2.60.120.10">
    <property type="entry name" value="Jelly Rolls"/>
    <property type="match status" value="1"/>
</dbReference>
<dbReference type="SMART" id="SM00530">
    <property type="entry name" value="HTH_XRE"/>
    <property type="match status" value="1"/>
</dbReference>
<dbReference type="CDD" id="cd02209">
    <property type="entry name" value="cupin_XRE_C"/>
    <property type="match status" value="1"/>
</dbReference>
<dbReference type="AlphaFoldDB" id="A0A0M7GPP0"/>
<dbReference type="GO" id="GO:0003700">
    <property type="term" value="F:DNA-binding transcription factor activity"/>
    <property type="evidence" value="ECO:0007669"/>
    <property type="project" value="TreeGrafter"/>
</dbReference>
<evidence type="ECO:0000313" key="4">
    <source>
        <dbReference type="EMBL" id="CUI97405.1"/>
    </source>
</evidence>
<feature type="region of interest" description="Disordered" evidence="2">
    <location>
        <begin position="1"/>
        <end position="22"/>
    </location>
</feature>
<gene>
    <name evidence="4" type="primary">puuR_1</name>
    <name evidence="4" type="ORF">ERS370011_03136</name>
</gene>
<accession>A0A0M7GPP0</accession>
<dbReference type="EMBL" id="CYTV01000009">
    <property type="protein sequence ID" value="CUI97405.1"/>
    <property type="molecule type" value="Genomic_DNA"/>
</dbReference>
<evidence type="ECO:0000313" key="5">
    <source>
        <dbReference type="Proteomes" id="UP000053096"/>
    </source>
</evidence>